<evidence type="ECO:0000256" key="10">
    <source>
        <dbReference type="ARBA" id="ARBA00023136"/>
    </source>
</evidence>
<keyword evidence="10 11" id="KW-0472">Membrane</keyword>
<keyword evidence="9" id="KW-0811">Translocation</keyword>
<proteinExistence type="inferred from homology"/>
<organism evidence="12 13">
    <name type="scientific">Sphingobacterium cellulitidis</name>
    <dbReference type="NCBI Taxonomy" id="1768011"/>
    <lineage>
        <taxon>Bacteria</taxon>
        <taxon>Pseudomonadati</taxon>
        <taxon>Bacteroidota</taxon>
        <taxon>Sphingobacteriia</taxon>
        <taxon>Sphingobacteriales</taxon>
        <taxon>Sphingobacteriaceae</taxon>
        <taxon>Sphingobacterium</taxon>
    </lineage>
</organism>
<protein>
    <recommendedName>
        <fullName evidence="3">Sec translocon accessory complex subunit YajC</fullName>
    </recommendedName>
</protein>
<evidence type="ECO:0000256" key="2">
    <source>
        <dbReference type="ARBA" id="ARBA00006742"/>
    </source>
</evidence>
<name>A0A8H9KVE2_9SPHI</name>
<keyword evidence="8 11" id="KW-1133">Transmembrane helix</keyword>
<keyword evidence="5" id="KW-1003">Cell membrane</keyword>
<dbReference type="EMBL" id="BMKM01000010">
    <property type="protein sequence ID" value="GGE30343.1"/>
    <property type="molecule type" value="Genomic_DNA"/>
</dbReference>
<dbReference type="SMART" id="SM01323">
    <property type="entry name" value="YajC"/>
    <property type="match status" value="1"/>
</dbReference>
<evidence type="ECO:0000256" key="5">
    <source>
        <dbReference type="ARBA" id="ARBA00022475"/>
    </source>
</evidence>
<dbReference type="PANTHER" id="PTHR33909">
    <property type="entry name" value="SEC TRANSLOCON ACCESSORY COMPLEX SUBUNIT YAJC"/>
    <property type="match status" value="1"/>
</dbReference>
<evidence type="ECO:0000256" key="9">
    <source>
        <dbReference type="ARBA" id="ARBA00023010"/>
    </source>
</evidence>
<evidence type="ECO:0000256" key="4">
    <source>
        <dbReference type="ARBA" id="ARBA00022448"/>
    </source>
</evidence>
<evidence type="ECO:0000256" key="1">
    <source>
        <dbReference type="ARBA" id="ARBA00004162"/>
    </source>
</evidence>
<evidence type="ECO:0000256" key="7">
    <source>
        <dbReference type="ARBA" id="ARBA00022927"/>
    </source>
</evidence>
<reference evidence="12" key="1">
    <citation type="journal article" date="2014" name="Int. J. Syst. Evol. Microbiol.">
        <title>Complete genome sequence of Corynebacterium casei LMG S-19264T (=DSM 44701T), isolated from a smear-ripened cheese.</title>
        <authorList>
            <consortium name="US DOE Joint Genome Institute (JGI-PGF)"/>
            <person name="Walter F."/>
            <person name="Albersmeier A."/>
            <person name="Kalinowski J."/>
            <person name="Ruckert C."/>
        </authorList>
    </citation>
    <scope>NUCLEOTIDE SEQUENCE</scope>
    <source>
        <strain evidence="12">CGMCC 1.15966</strain>
    </source>
</reference>
<dbReference type="Proteomes" id="UP000614460">
    <property type="component" value="Unassembled WGS sequence"/>
</dbReference>
<comment type="similarity">
    <text evidence="2">Belongs to the YajC family.</text>
</comment>
<evidence type="ECO:0000256" key="8">
    <source>
        <dbReference type="ARBA" id="ARBA00022989"/>
    </source>
</evidence>
<keyword evidence="7" id="KW-0653">Protein transport</keyword>
<dbReference type="NCBIfam" id="TIGR00739">
    <property type="entry name" value="yajC"/>
    <property type="match status" value="1"/>
</dbReference>
<keyword evidence="6 11" id="KW-0812">Transmembrane</keyword>
<evidence type="ECO:0000256" key="6">
    <source>
        <dbReference type="ARBA" id="ARBA00022692"/>
    </source>
</evidence>
<dbReference type="PANTHER" id="PTHR33909:SF1">
    <property type="entry name" value="SEC TRANSLOCON ACCESSORY COMPLEX SUBUNIT YAJC"/>
    <property type="match status" value="1"/>
</dbReference>
<reference evidence="12" key="2">
    <citation type="submission" date="2020-09" db="EMBL/GenBank/DDBJ databases">
        <authorList>
            <person name="Sun Q."/>
            <person name="Zhou Y."/>
        </authorList>
    </citation>
    <scope>NUCLEOTIDE SEQUENCE</scope>
    <source>
        <strain evidence="12">CGMCC 1.15966</strain>
    </source>
</reference>
<evidence type="ECO:0000313" key="13">
    <source>
        <dbReference type="Proteomes" id="UP000614460"/>
    </source>
</evidence>
<dbReference type="RefSeq" id="WP_094279970.1">
    <property type="nucleotide sequence ID" value="NZ_BMKM01000010.1"/>
</dbReference>
<feature type="transmembrane region" description="Helical" evidence="11">
    <location>
        <begin position="6"/>
        <end position="30"/>
    </location>
</feature>
<evidence type="ECO:0000313" key="12">
    <source>
        <dbReference type="EMBL" id="GGE30343.1"/>
    </source>
</evidence>
<sequence>MISTILLQLGGSGFAQLIPMVLIIVVFYFFMIRPQMKKQKEHKKYIEEIGVNSRIVTTAGIHGRIVEVSDKTFLVDVGNGVKIRFDKTAISLEASKALNTEKTA</sequence>
<gene>
    <name evidence="12" type="ORF">GCM10011516_30210</name>
</gene>
<keyword evidence="13" id="KW-1185">Reference proteome</keyword>
<evidence type="ECO:0000256" key="11">
    <source>
        <dbReference type="SAM" id="Phobius"/>
    </source>
</evidence>
<keyword evidence="4" id="KW-0813">Transport</keyword>
<accession>A0A8H9KVE2</accession>
<evidence type="ECO:0000256" key="3">
    <source>
        <dbReference type="ARBA" id="ARBA00014962"/>
    </source>
</evidence>
<comment type="subcellular location">
    <subcellularLocation>
        <location evidence="1">Cell membrane</location>
        <topology evidence="1">Single-pass membrane protein</topology>
    </subcellularLocation>
</comment>
<dbReference type="GO" id="GO:0015031">
    <property type="term" value="P:protein transport"/>
    <property type="evidence" value="ECO:0007669"/>
    <property type="project" value="UniProtKB-KW"/>
</dbReference>
<comment type="caution">
    <text evidence="12">The sequence shown here is derived from an EMBL/GenBank/DDBJ whole genome shotgun (WGS) entry which is preliminary data.</text>
</comment>
<dbReference type="Pfam" id="PF02699">
    <property type="entry name" value="YajC"/>
    <property type="match status" value="1"/>
</dbReference>
<dbReference type="InterPro" id="IPR003849">
    <property type="entry name" value="Preprotein_translocase_YajC"/>
</dbReference>
<dbReference type="GO" id="GO:0005886">
    <property type="term" value="C:plasma membrane"/>
    <property type="evidence" value="ECO:0007669"/>
    <property type="project" value="UniProtKB-SubCell"/>
</dbReference>
<dbReference type="PRINTS" id="PR01853">
    <property type="entry name" value="YAJCTRNLCASE"/>
</dbReference>
<dbReference type="AlphaFoldDB" id="A0A8H9KVE2"/>